<evidence type="ECO:0000256" key="1">
    <source>
        <dbReference type="ARBA" id="ARBA00023015"/>
    </source>
</evidence>
<proteinExistence type="predicted"/>
<keyword evidence="2 4" id="KW-0238">DNA-binding</keyword>
<dbReference type="PROSITE" id="PS50977">
    <property type="entry name" value="HTH_TETR_2"/>
    <property type="match status" value="1"/>
</dbReference>
<dbReference type="RefSeq" id="WP_344889250.1">
    <property type="nucleotide sequence ID" value="NZ_BAAAZP010000152.1"/>
</dbReference>
<organism evidence="6 7">
    <name type="scientific">Nonomuraea antimicrobica</name>
    <dbReference type="NCBI Taxonomy" id="561173"/>
    <lineage>
        <taxon>Bacteria</taxon>
        <taxon>Bacillati</taxon>
        <taxon>Actinomycetota</taxon>
        <taxon>Actinomycetes</taxon>
        <taxon>Streptosporangiales</taxon>
        <taxon>Streptosporangiaceae</taxon>
        <taxon>Nonomuraea</taxon>
    </lineage>
</organism>
<dbReference type="InterPro" id="IPR001647">
    <property type="entry name" value="HTH_TetR"/>
</dbReference>
<evidence type="ECO:0000256" key="4">
    <source>
        <dbReference type="PROSITE-ProRule" id="PRU00335"/>
    </source>
</evidence>
<dbReference type="InterPro" id="IPR050109">
    <property type="entry name" value="HTH-type_TetR-like_transc_reg"/>
</dbReference>
<dbReference type="Pfam" id="PF21935">
    <property type="entry name" value="TetR_C_45"/>
    <property type="match status" value="1"/>
</dbReference>
<sequence>MRTRERILRAAAEVFDESGFSGGSISRIVRRSGTTMGAMYHHFSSKEDLARAVMAEQDADLDFPPGEDGLQRLLDMSMEVARQLRTNVLFRAGVRLAVEQGDFGMRESAPYELWIKRFTEQLVAAERRGELLPGVDVEDFARALVGAYSGTQLLSEISTGRADLLERIATMWRYLLPGVASPEAISWLRIEAAPEGPQP</sequence>
<dbReference type="PRINTS" id="PR00455">
    <property type="entry name" value="HTHTETR"/>
</dbReference>
<keyword evidence="3" id="KW-0804">Transcription</keyword>
<dbReference type="Pfam" id="PF00440">
    <property type="entry name" value="TetR_N"/>
    <property type="match status" value="1"/>
</dbReference>
<reference evidence="7" key="1">
    <citation type="journal article" date="2019" name="Int. J. Syst. Evol. Microbiol.">
        <title>The Global Catalogue of Microorganisms (GCM) 10K type strain sequencing project: providing services to taxonomists for standard genome sequencing and annotation.</title>
        <authorList>
            <consortium name="The Broad Institute Genomics Platform"/>
            <consortium name="The Broad Institute Genome Sequencing Center for Infectious Disease"/>
            <person name="Wu L."/>
            <person name="Ma J."/>
        </authorList>
    </citation>
    <scope>NUCLEOTIDE SEQUENCE [LARGE SCALE GENOMIC DNA]</scope>
    <source>
        <strain evidence="7">JCM 16904</strain>
    </source>
</reference>
<dbReference type="NCBIfam" id="NF041196">
    <property type="entry name" value="ScbR_bind_reg"/>
    <property type="match status" value="1"/>
</dbReference>
<dbReference type="EMBL" id="BAAAZP010000152">
    <property type="protein sequence ID" value="GAA3698218.1"/>
    <property type="molecule type" value="Genomic_DNA"/>
</dbReference>
<protein>
    <submittedName>
        <fullName evidence="6">ScbR family autoregulator-binding transcription factor</fullName>
    </submittedName>
</protein>
<evidence type="ECO:0000313" key="6">
    <source>
        <dbReference type="EMBL" id="GAA3698218.1"/>
    </source>
</evidence>
<dbReference type="Proteomes" id="UP001500902">
    <property type="component" value="Unassembled WGS sequence"/>
</dbReference>
<evidence type="ECO:0000313" key="7">
    <source>
        <dbReference type="Proteomes" id="UP001500902"/>
    </source>
</evidence>
<accession>A0ABP7CY63</accession>
<feature type="domain" description="HTH tetR-type" evidence="5">
    <location>
        <begin position="1"/>
        <end position="61"/>
    </location>
</feature>
<gene>
    <name evidence="6" type="ORF">GCM10022224_075240</name>
</gene>
<dbReference type="PANTHER" id="PTHR30055">
    <property type="entry name" value="HTH-TYPE TRANSCRIPTIONAL REGULATOR RUTR"/>
    <property type="match status" value="1"/>
</dbReference>
<dbReference type="SUPFAM" id="SSF46689">
    <property type="entry name" value="Homeodomain-like"/>
    <property type="match status" value="1"/>
</dbReference>
<dbReference type="InterPro" id="IPR047923">
    <property type="entry name" value="ArpA-like"/>
</dbReference>
<name>A0ABP7CY63_9ACTN</name>
<dbReference type="InterPro" id="IPR036271">
    <property type="entry name" value="Tet_transcr_reg_TetR-rel_C_sf"/>
</dbReference>
<comment type="caution">
    <text evidence="6">The sequence shown here is derived from an EMBL/GenBank/DDBJ whole genome shotgun (WGS) entry which is preliminary data.</text>
</comment>
<dbReference type="PANTHER" id="PTHR30055:SF234">
    <property type="entry name" value="HTH-TYPE TRANSCRIPTIONAL REGULATOR BETI"/>
    <property type="match status" value="1"/>
</dbReference>
<dbReference type="InterPro" id="IPR054126">
    <property type="entry name" value="CprB_TetR_C"/>
</dbReference>
<feature type="DNA-binding region" description="H-T-H motif" evidence="4">
    <location>
        <begin position="24"/>
        <end position="43"/>
    </location>
</feature>
<evidence type="ECO:0000256" key="2">
    <source>
        <dbReference type="ARBA" id="ARBA00023125"/>
    </source>
</evidence>
<dbReference type="InterPro" id="IPR009057">
    <property type="entry name" value="Homeodomain-like_sf"/>
</dbReference>
<evidence type="ECO:0000259" key="5">
    <source>
        <dbReference type="PROSITE" id="PS50977"/>
    </source>
</evidence>
<evidence type="ECO:0000256" key="3">
    <source>
        <dbReference type="ARBA" id="ARBA00023163"/>
    </source>
</evidence>
<keyword evidence="7" id="KW-1185">Reference proteome</keyword>
<keyword evidence="1" id="KW-0805">Transcription regulation</keyword>
<dbReference type="SUPFAM" id="SSF48498">
    <property type="entry name" value="Tetracyclin repressor-like, C-terminal domain"/>
    <property type="match status" value="1"/>
</dbReference>
<dbReference type="Gene3D" id="1.10.357.10">
    <property type="entry name" value="Tetracycline Repressor, domain 2"/>
    <property type="match status" value="1"/>
</dbReference>